<keyword evidence="1" id="KW-0238">DNA-binding</keyword>
<name>A0A1G1V5R4_9BACT</name>
<accession>A0A1G1V5R4</accession>
<dbReference type="PANTHER" id="PTHR43566">
    <property type="entry name" value="CONSERVED PROTEIN"/>
    <property type="match status" value="1"/>
</dbReference>
<dbReference type="InterPro" id="IPR036390">
    <property type="entry name" value="WH_DNA-bd_sf"/>
</dbReference>
<dbReference type="PANTHER" id="PTHR43566:SF1">
    <property type="entry name" value="AAA+ ATPASE DOMAIN-CONTAINING PROTEIN"/>
    <property type="match status" value="1"/>
</dbReference>
<dbReference type="InterPro" id="IPR027417">
    <property type="entry name" value="P-loop_NTPase"/>
</dbReference>
<dbReference type="SUPFAM" id="SSF46785">
    <property type="entry name" value="Winged helix' DNA-binding domain"/>
    <property type="match status" value="1"/>
</dbReference>
<dbReference type="Gene3D" id="3.40.50.300">
    <property type="entry name" value="P-loop containing nucleotide triphosphate hydrolases"/>
    <property type="match status" value="1"/>
</dbReference>
<dbReference type="Pfam" id="PF13635">
    <property type="entry name" value="DUF4143"/>
    <property type="match status" value="1"/>
</dbReference>
<evidence type="ECO:0000313" key="4">
    <source>
        <dbReference type="Proteomes" id="UP000178272"/>
    </source>
</evidence>
<dbReference type="InterPro" id="IPR041682">
    <property type="entry name" value="AAA_14"/>
</dbReference>
<dbReference type="SUPFAM" id="SSF52540">
    <property type="entry name" value="P-loop containing nucleoside triphosphate hydrolases"/>
    <property type="match status" value="1"/>
</dbReference>
<dbReference type="InterPro" id="IPR025420">
    <property type="entry name" value="DUF4143"/>
</dbReference>
<evidence type="ECO:0000313" key="3">
    <source>
        <dbReference type="EMBL" id="OGY10697.1"/>
    </source>
</evidence>
<sequence length="373" mass="43240">MFKRFYEDLNPYLKPNNVLIIYGPRRVGKTVLLEKFLKETSLKYKLNNGDDLAVQEILGSGSIERIKNYAQGYELIALDEAQNIPNIGNGLKILVDHVPEIKVIATGSASFDLTNKVGEPLTGRHLSLKLYPLAQLELLDALTRYELEEKKSEYLIFGAYPAVLTLPTTDEKIEYLRELVNSYLLKDVLALEQVKNSKILLDLLRLLAFQVGSEVSLSELASNLGIDYKTVARYLDLLEKGFVLINIRGFSRNLRKEITKKSKYYFYDLGVRNAIVSNFNPLNIRDDIGKLWENFLVIERIKKQEYKKIYTNNYFWRTWDQAEVDFVEEREGGIYGYEFKYRNKGKTSKQFIKSYPKAKLEIVTQENYLDFIV</sequence>
<feature type="domain" description="AAA+ ATPase" evidence="2">
    <location>
        <begin position="15"/>
        <end position="136"/>
    </location>
</feature>
<proteinExistence type="predicted"/>
<gene>
    <name evidence="3" type="ORF">A3F61_02275</name>
</gene>
<organism evidence="3 4">
    <name type="scientific">Candidatus Blackburnbacteria bacterium RIFCSPHIGHO2_12_FULL_41_13b</name>
    <dbReference type="NCBI Taxonomy" id="1797517"/>
    <lineage>
        <taxon>Bacteria</taxon>
        <taxon>Candidatus Blackburniibacteriota</taxon>
    </lineage>
</organism>
<evidence type="ECO:0000259" key="2">
    <source>
        <dbReference type="SMART" id="SM00382"/>
    </source>
</evidence>
<comment type="caution">
    <text evidence="3">The sequence shown here is derived from an EMBL/GenBank/DDBJ whole genome shotgun (WGS) entry which is preliminary data.</text>
</comment>
<dbReference type="SMART" id="SM00382">
    <property type="entry name" value="AAA"/>
    <property type="match status" value="1"/>
</dbReference>
<dbReference type="GO" id="GO:0003677">
    <property type="term" value="F:DNA binding"/>
    <property type="evidence" value="ECO:0007669"/>
    <property type="project" value="UniProtKB-KW"/>
</dbReference>
<dbReference type="Pfam" id="PF13173">
    <property type="entry name" value="AAA_14"/>
    <property type="match status" value="1"/>
</dbReference>
<evidence type="ECO:0000256" key="1">
    <source>
        <dbReference type="ARBA" id="ARBA00023125"/>
    </source>
</evidence>
<protein>
    <recommendedName>
        <fullName evidence="2">AAA+ ATPase domain-containing protein</fullName>
    </recommendedName>
</protein>
<dbReference type="EMBL" id="MHCA01000051">
    <property type="protein sequence ID" value="OGY10697.1"/>
    <property type="molecule type" value="Genomic_DNA"/>
</dbReference>
<dbReference type="InterPro" id="IPR003593">
    <property type="entry name" value="AAA+_ATPase"/>
</dbReference>
<reference evidence="3 4" key="1">
    <citation type="journal article" date="2016" name="Nat. Commun.">
        <title>Thousands of microbial genomes shed light on interconnected biogeochemical processes in an aquifer system.</title>
        <authorList>
            <person name="Anantharaman K."/>
            <person name="Brown C.T."/>
            <person name="Hug L.A."/>
            <person name="Sharon I."/>
            <person name="Castelle C.J."/>
            <person name="Probst A.J."/>
            <person name="Thomas B.C."/>
            <person name="Singh A."/>
            <person name="Wilkins M.J."/>
            <person name="Karaoz U."/>
            <person name="Brodie E.L."/>
            <person name="Williams K.H."/>
            <person name="Hubbard S.S."/>
            <person name="Banfield J.F."/>
        </authorList>
    </citation>
    <scope>NUCLEOTIDE SEQUENCE [LARGE SCALE GENOMIC DNA]</scope>
</reference>
<dbReference type="AlphaFoldDB" id="A0A1G1V5R4"/>
<dbReference type="Proteomes" id="UP000178272">
    <property type="component" value="Unassembled WGS sequence"/>
</dbReference>